<feature type="transmembrane region" description="Helical" evidence="1">
    <location>
        <begin position="164"/>
        <end position="182"/>
    </location>
</feature>
<feature type="transmembrane region" description="Helical" evidence="1">
    <location>
        <begin position="133"/>
        <end position="152"/>
    </location>
</feature>
<keyword evidence="1" id="KW-0472">Membrane</keyword>
<evidence type="ECO:0000313" key="2">
    <source>
        <dbReference type="EMBL" id="OGM02162.1"/>
    </source>
</evidence>
<dbReference type="Proteomes" id="UP000176198">
    <property type="component" value="Unassembled WGS sequence"/>
</dbReference>
<keyword evidence="1" id="KW-1133">Transmembrane helix</keyword>
<gene>
    <name evidence="2" type="ORF">A2115_01470</name>
</gene>
<feature type="transmembrane region" description="Helical" evidence="1">
    <location>
        <begin position="106"/>
        <end position="127"/>
    </location>
</feature>
<comment type="caution">
    <text evidence="2">The sequence shown here is derived from an EMBL/GenBank/DDBJ whole genome shotgun (WGS) entry which is preliminary data.</text>
</comment>
<feature type="transmembrane region" description="Helical" evidence="1">
    <location>
        <begin position="340"/>
        <end position="360"/>
    </location>
</feature>
<proteinExistence type="predicted"/>
<feature type="transmembrane region" description="Helical" evidence="1">
    <location>
        <begin position="414"/>
        <end position="433"/>
    </location>
</feature>
<feature type="transmembrane region" description="Helical" evidence="1">
    <location>
        <begin position="194"/>
        <end position="227"/>
    </location>
</feature>
<organism evidence="2 3">
    <name type="scientific">Candidatus Woesebacteria bacterium GWA1_41_8</name>
    <dbReference type="NCBI Taxonomy" id="1802471"/>
    <lineage>
        <taxon>Bacteria</taxon>
        <taxon>Candidatus Woeseibacteriota</taxon>
    </lineage>
</organism>
<protein>
    <recommendedName>
        <fullName evidence="4">Membrane protein 6-pyruvoyl-tetrahydropterin synthase-related domain-containing protein</fullName>
    </recommendedName>
</protein>
<dbReference type="SUPFAM" id="SSF52317">
    <property type="entry name" value="Class I glutamine amidotransferase-like"/>
    <property type="match status" value="1"/>
</dbReference>
<dbReference type="STRING" id="1802471.A2115_01470"/>
<dbReference type="Gene3D" id="3.40.50.880">
    <property type="match status" value="1"/>
</dbReference>
<sequence>MLKLLAGLFKGFEIIFRFFYGIVALVLITLSMYLLGGHAYLSGMWGTDTRSIIGMLLWINKFFPNVPFWYPLAGGGISLTHSYPVFSLYLVSLVERITSLNIFESFSLLGFASILIFAISIYVFVSLRLKSQTTALIAAIFYLISPIAWTWLTDWGFYAESASHIFAIPALLFWDLYFTSFVEGKFGVKTRIYLAFAIVFAALGSAMHFALGLGLLGIIFIYIAGYLIKSKKEERKQLLVRSLLALLIFAIFLNLATLAFRVPYQNYTKVTAQAGVGSPNNDLEAYRESLPSYLHLWGFASYKKDDFLFAMNHFKFPIIVSVFGFVGTLFFSWKDKRKFTLALFAVVAFASISPYFLYYFTSRFPGFLWFIPSSYGWRETFIFQRAVWPIVAAVGVVGIVSLPFFWIKNKFLKPVKGVIVTILALSLAGLAILSEGDIKKFSQPSPPIYGYGTDGINTRNIWDKVDENGNRIGVDNCPGEGFETIEDEEQMGERTKDVGGYERWGGSAISSYFPPLAVADWCDIQKRQSYPETSVLCTPETFTKVQAKEFWEGCKKGKEKSSLCERRYFSIEEQLSLSNWPSPKLQAEYFADAGLGEALNKIALENPDARIDFSPYLSNYSMVAPIHNLNRNLSQIHVYVTTASLIHRFQGWQQIVYYLNDPQYHDEALVNDIARWFGINYIFLVPNQYGYNDIFEKAGWEVFQGAWGNGILKFPEKNSLADFSNKSSVLVVGQKRVSAYDQVLTVSLLGVLPYNEAFLIWGRDNIDSYSQEELERFDVVVLQGYSYKNLGKANELLYNYVNSGGKVFIDTGWQYTSPDWESTKTLDIIPLNQLEWSDLGKTKEYKLEDEEFSQDIDASAFAPLIYQDSSWGVSTSDRSELKQWGKVALSTKGKPLIVTGRIGEGRVVWSGMNIFPHVKQSDKIYSEEIKFLRGLFTWLIDGKTDTNFDVTYKRINPDRVEFFFNEDAPEGGYLLWKEGYYPYFKAKIEGGENLSIYRAGPGWTLIKIPKATKGEKLIYEYKTPVSEEVAFFASILTFILLLLIIIEGVRGERSLFVGLLGAIEKRFVSAVKLPKSILGKDTEEYDY</sequence>
<evidence type="ECO:0000313" key="3">
    <source>
        <dbReference type="Proteomes" id="UP000176198"/>
    </source>
</evidence>
<evidence type="ECO:0008006" key="4">
    <source>
        <dbReference type="Google" id="ProtNLM"/>
    </source>
</evidence>
<feature type="transmembrane region" description="Helical" evidence="1">
    <location>
        <begin position="239"/>
        <end position="260"/>
    </location>
</feature>
<dbReference type="InterPro" id="IPR029062">
    <property type="entry name" value="Class_I_gatase-like"/>
</dbReference>
<accession>A0A1F7WH65</accession>
<evidence type="ECO:0000256" key="1">
    <source>
        <dbReference type="SAM" id="Phobius"/>
    </source>
</evidence>
<keyword evidence="1" id="KW-0812">Transmembrane</keyword>
<feature type="transmembrane region" description="Helical" evidence="1">
    <location>
        <begin position="386"/>
        <end position="407"/>
    </location>
</feature>
<feature type="transmembrane region" description="Helical" evidence="1">
    <location>
        <begin position="314"/>
        <end position="333"/>
    </location>
</feature>
<dbReference type="EMBL" id="MGFJ01000028">
    <property type="protein sequence ID" value="OGM02162.1"/>
    <property type="molecule type" value="Genomic_DNA"/>
</dbReference>
<feature type="transmembrane region" description="Helical" evidence="1">
    <location>
        <begin position="68"/>
        <end position="94"/>
    </location>
</feature>
<feature type="transmembrane region" description="Helical" evidence="1">
    <location>
        <begin position="1029"/>
        <end position="1046"/>
    </location>
</feature>
<dbReference type="AlphaFoldDB" id="A0A1F7WH65"/>
<reference evidence="2 3" key="1">
    <citation type="journal article" date="2016" name="Nat. Commun.">
        <title>Thousands of microbial genomes shed light on interconnected biogeochemical processes in an aquifer system.</title>
        <authorList>
            <person name="Anantharaman K."/>
            <person name="Brown C.T."/>
            <person name="Hug L.A."/>
            <person name="Sharon I."/>
            <person name="Castelle C.J."/>
            <person name="Probst A.J."/>
            <person name="Thomas B.C."/>
            <person name="Singh A."/>
            <person name="Wilkins M.J."/>
            <person name="Karaoz U."/>
            <person name="Brodie E.L."/>
            <person name="Williams K.H."/>
            <person name="Hubbard S.S."/>
            <person name="Banfield J.F."/>
        </authorList>
    </citation>
    <scope>NUCLEOTIDE SEQUENCE [LARGE SCALE GENOMIC DNA]</scope>
</reference>
<feature type="transmembrane region" description="Helical" evidence="1">
    <location>
        <begin position="12"/>
        <end position="35"/>
    </location>
</feature>
<name>A0A1F7WH65_9BACT</name>